<dbReference type="OrthoDB" id="9811074at2"/>
<dbReference type="KEGG" id="ade:Adeh_3757"/>
<sequence>MNTLVQLPGVEIPYLRLPEPGLLFAGRAGRFQAVAAERGGDPFLAFLGRLATAQRAAIAAVPGFVPPRAPGRPLDRDALAADPALGAVLRALLAALPADGLPDAAAEAVRGLRDAAPDALRRIAAGVLAGTSRREDLAAATFAGAALQVLATARAARLDPSAVARAEGGCPVCGSPPVAGVVQGDDRLRYLTCSLCAAEWHLPRIRCAGCQATAGLAYHHLENDPGARAETCAACQGYLKLFDLEERPGSEPFADDAATLALDLLLGEAGHGRIGANLFLPVGA</sequence>
<dbReference type="Proteomes" id="UP000001935">
    <property type="component" value="Chromosome"/>
</dbReference>
<dbReference type="Gene3D" id="3.90.1670.10">
    <property type="entry name" value="FdhE-like domain"/>
    <property type="match status" value="1"/>
</dbReference>
<accession>Q2IG14</accession>
<evidence type="ECO:0000256" key="1">
    <source>
        <dbReference type="ARBA" id="ARBA00022490"/>
    </source>
</evidence>
<dbReference type="GO" id="GO:0005829">
    <property type="term" value="C:cytosol"/>
    <property type="evidence" value="ECO:0007669"/>
    <property type="project" value="TreeGrafter"/>
</dbReference>
<evidence type="ECO:0000259" key="4">
    <source>
        <dbReference type="Pfam" id="PF24860"/>
    </source>
</evidence>
<dbReference type="GO" id="GO:0051604">
    <property type="term" value="P:protein maturation"/>
    <property type="evidence" value="ECO:0007669"/>
    <property type="project" value="TreeGrafter"/>
</dbReference>
<protein>
    <submittedName>
        <fullName evidence="5">Formate dehydrogenase accessory protein FdhE</fullName>
    </submittedName>
</protein>
<evidence type="ECO:0000313" key="6">
    <source>
        <dbReference type="Proteomes" id="UP000001935"/>
    </source>
</evidence>
<feature type="domain" description="FdhE N-terminal" evidence="2">
    <location>
        <begin position="12"/>
        <end position="165"/>
    </location>
</feature>
<feature type="domain" description="FdhE central" evidence="3">
    <location>
        <begin position="170"/>
        <end position="204"/>
    </location>
</feature>
<dbReference type="eggNOG" id="COG3058">
    <property type="taxonomic scope" value="Bacteria"/>
</dbReference>
<dbReference type="InterPro" id="IPR024064">
    <property type="entry name" value="FdhE-like_sf"/>
</dbReference>
<dbReference type="InterPro" id="IPR056774">
    <property type="entry name" value="FdhE_N"/>
</dbReference>
<dbReference type="InterPro" id="IPR056796">
    <property type="entry name" value="FdhE_C"/>
</dbReference>
<dbReference type="STRING" id="290397.Adeh_3757"/>
<dbReference type="InterPro" id="IPR056797">
    <property type="entry name" value="FdhE_central"/>
</dbReference>
<dbReference type="GO" id="GO:0008199">
    <property type="term" value="F:ferric iron binding"/>
    <property type="evidence" value="ECO:0007669"/>
    <property type="project" value="TreeGrafter"/>
</dbReference>
<dbReference type="PANTHER" id="PTHR37689:SF1">
    <property type="entry name" value="PROTEIN FDHE"/>
    <property type="match status" value="1"/>
</dbReference>
<dbReference type="RefSeq" id="WP_011422805.1">
    <property type="nucleotide sequence ID" value="NC_007760.1"/>
</dbReference>
<evidence type="ECO:0000259" key="2">
    <source>
        <dbReference type="Pfam" id="PF04216"/>
    </source>
</evidence>
<proteinExistence type="predicted"/>
<dbReference type="PANTHER" id="PTHR37689">
    <property type="entry name" value="PROTEIN FDHE"/>
    <property type="match status" value="1"/>
</dbReference>
<dbReference type="Pfam" id="PF04216">
    <property type="entry name" value="FdhE_N"/>
    <property type="match status" value="1"/>
</dbReference>
<feature type="domain" description="FdhE C-terminal" evidence="4">
    <location>
        <begin position="205"/>
        <end position="280"/>
    </location>
</feature>
<dbReference type="EMBL" id="CP000251">
    <property type="protein sequence ID" value="ABC83523.1"/>
    <property type="molecule type" value="Genomic_DNA"/>
</dbReference>
<gene>
    <name evidence="5" type="ordered locus">Adeh_3757</name>
</gene>
<organism evidence="5 6">
    <name type="scientific">Anaeromyxobacter dehalogenans (strain 2CP-C)</name>
    <dbReference type="NCBI Taxonomy" id="290397"/>
    <lineage>
        <taxon>Bacteria</taxon>
        <taxon>Pseudomonadati</taxon>
        <taxon>Myxococcota</taxon>
        <taxon>Myxococcia</taxon>
        <taxon>Myxococcales</taxon>
        <taxon>Cystobacterineae</taxon>
        <taxon>Anaeromyxobacteraceae</taxon>
        <taxon>Anaeromyxobacter</taxon>
    </lineage>
</organism>
<dbReference type="Pfam" id="PF24859">
    <property type="entry name" value="FdhE_central"/>
    <property type="match status" value="1"/>
</dbReference>
<dbReference type="HOGENOM" id="CLU_055275_0_0_7"/>
<evidence type="ECO:0000259" key="3">
    <source>
        <dbReference type="Pfam" id="PF24859"/>
    </source>
</evidence>
<dbReference type="Pfam" id="PF24860">
    <property type="entry name" value="FdhE_C"/>
    <property type="match status" value="1"/>
</dbReference>
<keyword evidence="1" id="KW-0963">Cytoplasm</keyword>
<evidence type="ECO:0000313" key="5">
    <source>
        <dbReference type="EMBL" id="ABC83523.1"/>
    </source>
</evidence>
<dbReference type="InterPro" id="IPR006452">
    <property type="entry name" value="Formate_DH_accessory"/>
</dbReference>
<name>Q2IG14_ANADE</name>
<dbReference type="CDD" id="cd16341">
    <property type="entry name" value="FdhE"/>
    <property type="match status" value="1"/>
</dbReference>
<dbReference type="SUPFAM" id="SSF144020">
    <property type="entry name" value="FdhE-like"/>
    <property type="match status" value="1"/>
</dbReference>
<reference evidence="5" key="1">
    <citation type="submission" date="2006-01" db="EMBL/GenBank/DDBJ databases">
        <title>Complete sequence of Anaeromyxobacter dehalogenans 2CP-C.</title>
        <authorList>
            <consortium name="US DOE Joint Genome Institute"/>
            <person name="Copeland A."/>
            <person name="Lucas S."/>
            <person name="Lapidus A."/>
            <person name="Barry K."/>
            <person name="Detter J.C."/>
            <person name="Glavina T."/>
            <person name="Hammon N."/>
            <person name="Israni S."/>
            <person name="Pitluck S."/>
            <person name="Brettin T."/>
            <person name="Bruce D."/>
            <person name="Han C."/>
            <person name="Tapia R."/>
            <person name="Gilna P."/>
            <person name="Kiss H."/>
            <person name="Schmutz J."/>
            <person name="Larimer F."/>
            <person name="Land M."/>
            <person name="Kyrpides N."/>
            <person name="Anderson I."/>
            <person name="Sanford R.A."/>
            <person name="Ritalahti K.M."/>
            <person name="Thomas H.S."/>
            <person name="Kirby J.R."/>
            <person name="Zhulin I.B."/>
            <person name="Loeffler F.E."/>
            <person name="Richardson P."/>
        </authorList>
    </citation>
    <scope>NUCLEOTIDE SEQUENCE</scope>
    <source>
        <strain evidence="5">2CP-C</strain>
    </source>
</reference>
<dbReference type="NCBIfam" id="TIGR01562">
    <property type="entry name" value="FdhE"/>
    <property type="match status" value="1"/>
</dbReference>
<dbReference type="AlphaFoldDB" id="Q2IG14"/>